<protein>
    <submittedName>
        <fullName evidence="1">Uncharacterized protein</fullName>
    </submittedName>
</protein>
<dbReference type="AlphaFoldDB" id="A0A540V604"/>
<proteinExistence type="predicted"/>
<reference evidence="1 2" key="1">
    <citation type="submission" date="2019-06" db="EMBL/GenBank/DDBJ databases">
        <title>Genome sequence of Ureibacillus terrenus.</title>
        <authorList>
            <person name="Maclea K.S."/>
            <person name="Simoes M."/>
        </authorList>
    </citation>
    <scope>NUCLEOTIDE SEQUENCE [LARGE SCALE GENOMIC DNA]</scope>
    <source>
        <strain evidence="1 2">ATCC BAA-384</strain>
    </source>
</reference>
<evidence type="ECO:0000313" key="1">
    <source>
        <dbReference type="EMBL" id="TQE92161.1"/>
    </source>
</evidence>
<evidence type="ECO:0000313" key="2">
    <source>
        <dbReference type="Proteomes" id="UP000315753"/>
    </source>
</evidence>
<sequence length="72" mass="8030">MKLSIRWKIIGAVLLIIVIGLGTLATSSSIFISSKTEEAVIDQSEVLVDEMANSISTFIDGYEQSMRRLRKR</sequence>
<name>A0A540V604_9BACL</name>
<dbReference type="RefSeq" id="WP_141600714.1">
    <property type="nucleotide sequence ID" value="NZ_JARMSC010000030.1"/>
</dbReference>
<gene>
    <name evidence="1" type="ORF">FKZ59_00190</name>
</gene>
<comment type="caution">
    <text evidence="1">The sequence shown here is derived from an EMBL/GenBank/DDBJ whole genome shotgun (WGS) entry which is preliminary data.</text>
</comment>
<dbReference type="EMBL" id="VIGD01000001">
    <property type="protein sequence ID" value="TQE92161.1"/>
    <property type="molecule type" value="Genomic_DNA"/>
</dbReference>
<accession>A0A540V604</accession>
<keyword evidence="2" id="KW-1185">Reference proteome</keyword>
<organism evidence="1 2">
    <name type="scientific">Ureibacillus terrenus</name>
    <dbReference type="NCBI Taxonomy" id="118246"/>
    <lineage>
        <taxon>Bacteria</taxon>
        <taxon>Bacillati</taxon>
        <taxon>Bacillota</taxon>
        <taxon>Bacilli</taxon>
        <taxon>Bacillales</taxon>
        <taxon>Caryophanaceae</taxon>
        <taxon>Ureibacillus</taxon>
    </lineage>
</organism>
<dbReference type="Proteomes" id="UP000315753">
    <property type="component" value="Unassembled WGS sequence"/>
</dbReference>